<gene>
    <name evidence="1" type="ORF">GCM10017635_00740</name>
</gene>
<keyword evidence="2" id="KW-1185">Reference proteome</keyword>
<dbReference type="InterPro" id="IPR027417">
    <property type="entry name" value="P-loop_NTPase"/>
</dbReference>
<reference evidence="1" key="1">
    <citation type="journal article" date="2014" name="Int. J. Syst. Evol. Microbiol.">
        <title>Complete genome sequence of Corynebacterium casei LMG S-19264T (=DSM 44701T), isolated from a smear-ripened cheese.</title>
        <authorList>
            <consortium name="US DOE Joint Genome Institute (JGI-PGF)"/>
            <person name="Walter F."/>
            <person name="Albersmeier A."/>
            <person name="Kalinowski J."/>
            <person name="Ruckert C."/>
        </authorList>
    </citation>
    <scope>NUCLEOTIDE SEQUENCE</scope>
    <source>
        <strain evidence="1">VKM B-2222</strain>
    </source>
</reference>
<name>A0AAD3NQN9_9RHOB</name>
<organism evidence="1 2">
    <name type="scientific">Paracoccus kondratievae</name>
    <dbReference type="NCBI Taxonomy" id="135740"/>
    <lineage>
        <taxon>Bacteria</taxon>
        <taxon>Pseudomonadati</taxon>
        <taxon>Pseudomonadota</taxon>
        <taxon>Alphaproteobacteria</taxon>
        <taxon>Rhodobacterales</taxon>
        <taxon>Paracoccaceae</taxon>
        <taxon>Paracoccus</taxon>
    </lineage>
</organism>
<dbReference type="Proteomes" id="UP001143349">
    <property type="component" value="Unassembled WGS sequence"/>
</dbReference>
<dbReference type="EMBL" id="BSFH01000005">
    <property type="protein sequence ID" value="GLK62606.1"/>
    <property type="molecule type" value="Genomic_DNA"/>
</dbReference>
<evidence type="ECO:0000313" key="1">
    <source>
        <dbReference type="EMBL" id="GLK62606.1"/>
    </source>
</evidence>
<evidence type="ECO:0000313" key="2">
    <source>
        <dbReference type="Proteomes" id="UP001143349"/>
    </source>
</evidence>
<accession>A0AAD3NQN9</accession>
<dbReference type="RefSeq" id="WP_139824523.1">
    <property type="nucleotide sequence ID" value="NZ_BSFH01000005.1"/>
</dbReference>
<protein>
    <submittedName>
        <fullName evidence="1">Uncharacterized protein</fullName>
    </submittedName>
</protein>
<dbReference type="AlphaFoldDB" id="A0AAD3NQN9"/>
<reference evidence="1" key="2">
    <citation type="submission" date="2023-01" db="EMBL/GenBank/DDBJ databases">
        <authorList>
            <person name="Sun Q."/>
            <person name="Evtushenko L."/>
        </authorList>
    </citation>
    <scope>NUCLEOTIDE SEQUENCE</scope>
    <source>
        <strain evidence="1">VKM B-2222</strain>
    </source>
</reference>
<comment type="caution">
    <text evidence="1">The sequence shown here is derived from an EMBL/GenBank/DDBJ whole genome shotgun (WGS) entry which is preliminary data.</text>
</comment>
<dbReference type="SUPFAM" id="SSF52540">
    <property type="entry name" value="P-loop containing nucleoside triphosphate hydrolases"/>
    <property type="match status" value="1"/>
</dbReference>
<proteinExistence type="predicted"/>
<sequence length="284" mass="30991">MCAGDGRQAPRAARRLTVHVGVQKTGSTAFHHFIKLNSARILRHLVVANELINIQTRALGRAAIAFSLNPDAGTEAALRRTFAGILAALPAGDQPVLLTHENLAGAMPGNGGETQLFPMLPRIARLLVKEAQGFDLSFVCYTRRQEQWLESVWAQAIRTDGYTGTYAQFLQETAGIAGWNDLTARLADAIGADRLLCLAVEEEEHRLKPGCRLLRHAGLPDEEIAALEPLDQPVMARLNAGALEFMRQVNAAPLNPHARAKIARLVTRCQPLFNADFRPQGNLS</sequence>